<sequence length="289" mass="32801">MDKSWIKADIGSKTFKDGVQYFINFARARSIRGIIACPCLKCCLCKRLTVDAAHVDILQYGFLPGYKTWTIHGENSIPSQLSHPNPSIVRETSVGEDDIRGLLRDALGVSSLPLNNPHESDSRLEGNINESNEEPAQSSKDKDIPYERLLEECDKELYPGCKYSNLSFTLHLYHVKCMGGISNKYFSMLLELFRDAFPHLTSLPSSANEAKKLTTDLGFGYEKIHACDKVGESSKSRKSKKPKKVLRYFPLIPRLKRMYKCEKTAKEMRWHEEGRTKDGKLRHPVDALA</sequence>
<dbReference type="EMBL" id="BQNB010020040">
    <property type="protein sequence ID" value="GJT91683.1"/>
    <property type="molecule type" value="Genomic_DNA"/>
</dbReference>
<gene>
    <name evidence="3" type="ORF">Tco_1080528</name>
</gene>
<feature type="region of interest" description="Disordered" evidence="1">
    <location>
        <begin position="110"/>
        <end position="143"/>
    </location>
</feature>
<feature type="compositionally biased region" description="Polar residues" evidence="1">
    <location>
        <begin position="128"/>
        <end position="138"/>
    </location>
</feature>
<name>A0ABQ5HUY2_9ASTR</name>
<feature type="domain" description="Transposase-associated" evidence="2">
    <location>
        <begin position="3"/>
        <end position="74"/>
    </location>
</feature>
<dbReference type="PANTHER" id="PTHR10775:SF182">
    <property type="entry name" value="TRANSPOSON, EN_SPM-LIKE, TRANSPOSASE-ASSOCIATED DOMAIN PROTEIN-RELATED"/>
    <property type="match status" value="1"/>
</dbReference>
<comment type="caution">
    <text evidence="3">The sequence shown here is derived from an EMBL/GenBank/DDBJ whole genome shotgun (WGS) entry which is preliminary data.</text>
</comment>
<keyword evidence="4" id="KW-1185">Reference proteome</keyword>
<dbReference type="Proteomes" id="UP001151760">
    <property type="component" value="Unassembled WGS sequence"/>
</dbReference>
<evidence type="ECO:0000313" key="3">
    <source>
        <dbReference type="EMBL" id="GJT91683.1"/>
    </source>
</evidence>
<accession>A0ABQ5HUY2</accession>
<protein>
    <submittedName>
        <fullName evidence="3">Tetratricopeptide-like helical domain, DYW domain protein</fullName>
    </submittedName>
</protein>
<dbReference type="InterPro" id="IPR029480">
    <property type="entry name" value="Transpos_assoc"/>
</dbReference>
<evidence type="ECO:0000256" key="1">
    <source>
        <dbReference type="SAM" id="MobiDB-lite"/>
    </source>
</evidence>
<dbReference type="Pfam" id="PF13963">
    <property type="entry name" value="Transpos_assoc"/>
    <property type="match status" value="1"/>
</dbReference>
<evidence type="ECO:0000313" key="4">
    <source>
        <dbReference type="Proteomes" id="UP001151760"/>
    </source>
</evidence>
<dbReference type="PANTHER" id="PTHR10775">
    <property type="entry name" value="OS08G0208400 PROTEIN"/>
    <property type="match status" value="1"/>
</dbReference>
<evidence type="ECO:0000259" key="2">
    <source>
        <dbReference type="Pfam" id="PF13963"/>
    </source>
</evidence>
<organism evidence="3 4">
    <name type="scientific">Tanacetum coccineum</name>
    <dbReference type="NCBI Taxonomy" id="301880"/>
    <lineage>
        <taxon>Eukaryota</taxon>
        <taxon>Viridiplantae</taxon>
        <taxon>Streptophyta</taxon>
        <taxon>Embryophyta</taxon>
        <taxon>Tracheophyta</taxon>
        <taxon>Spermatophyta</taxon>
        <taxon>Magnoliopsida</taxon>
        <taxon>eudicotyledons</taxon>
        <taxon>Gunneridae</taxon>
        <taxon>Pentapetalae</taxon>
        <taxon>asterids</taxon>
        <taxon>campanulids</taxon>
        <taxon>Asterales</taxon>
        <taxon>Asteraceae</taxon>
        <taxon>Asteroideae</taxon>
        <taxon>Anthemideae</taxon>
        <taxon>Anthemidinae</taxon>
        <taxon>Tanacetum</taxon>
    </lineage>
</organism>
<reference evidence="3" key="2">
    <citation type="submission" date="2022-01" db="EMBL/GenBank/DDBJ databases">
        <authorList>
            <person name="Yamashiro T."/>
            <person name="Shiraishi A."/>
            <person name="Satake H."/>
            <person name="Nakayama K."/>
        </authorList>
    </citation>
    <scope>NUCLEOTIDE SEQUENCE</scope>
</reference>
<reference evidence="3" key="1">
    <citation type="journal article" date="2022" name="Int. J. Mol. Sci.">
        <title>Draft Genome of Tanacetum Coccineum: Genomic Comparison of Closely Related Tanacetum-Family Plants.</title>
        <authorList>
            <person name="Yamashiro T."/>
            <person name="Shiraishi A."/>
            <person name="Nakayama K."/>
            <person name="Satake H."/>
        </authorList>
    </citation>
    <scope>NUCLEOTIDE SEQUENCE</scope>
</reference>
<proteinExistence type="predicted"/>